<dbReference type="AlphaFoldDB" id="A0AAJ5VTY5"/>
<keyword evidence="1" id="KW-1133">Transmembrane helix</keyword>
<evidence type="ECO:0000313" key="3">
    <source>
        <dbReference type="Proteomes" id="UP001217476"/>
    </source>
</evidence>
<evidence type="ECO:0000313" key="2">
    <source>
        <dbReference type="EMBL" id="WEK03438.1"/>
    </source>
</evidence>
<evidence type="ECO:0000256" key="1">
    <source>
        <dbReference type="SAM" id="Phobius"/>
    </source>
</evidence>
<evidence type="ECO:0008006" key="4">
    <source>
        <dbReference type="Google" id="ProtNLM"/>
    </source>
</evidence>
<keyword evidence="1" id="KW-0812">Transmembrane</keyword>
<dbReference type="Proteomes" id="UP001217476">
    <property type="component" value="Chromosome"/>
</dbReference>
<reference evidence="2" key="1">
    <citation type="submission" date="2023-03" db="EMBL/GenBank/DDBJ databases">
        <title>Andean soil-derived lignocellulolytic bacterial consortium as a source of novel taxa and putative plastic-active enzymes.</title>
        <authorList>
            <person name="Diaz-Garcia L."/>
            <person name="Chuvochina M."/>
            <person name="Feuerriegel G."/>
            <person name="Bunk B."/>
            <person name="Sproer C."/>
            <person name="Streit W.R."/>
            <person name="Rodriguez L.M."/>
            <person name="Overmann J."/>
            <person name="Jimenez D.J."/>
        </authorList>
    </citation>
    <scope>NUCLEOTIDE SEQUENCE</scope>
    <source>
        <strain evidence="2">MAG 4196</strain>
    </source>
</reference>
<organism evidence="2 3">
    <name type="scientific">Candidatus Devosia phytovorans</name>
    <dbReference type="NCBI Taxonomy" id="3121372"/>
    <lineage>
        <taxon>Bacteria</taxon>
        <taxon>Pseudomonadati</taxon>
        <taxon>Pseudomonadota</taxon>
        <taxon>Alphaproteobacteria</taxon>
        <taxon>Hyphomicrobiales</taxon>
        <taxon>Devosiaceae</taxon>
        <taxon>Devosia</taxon>
    </lineage>
</organism>
<name>A0AAJ5VTY5_9HYPH</name>
<dbReference type="EMBL" id="CP119312">
    <property type="protein sequence ID" value="WEK03438.1"/>
    <property type="molecule type" value="Genomic_DNA"/>
</dbReference>
<proteinExistence type="predicted"/>
<gene>
    <name evidence="2" type="ORF">P0Y65_14705</name>
</gene>
<feature type="transmembrane region" description="Helical" evidence="1">
    <location>
        <begin position="12"/>
        <end position="33"/>
    </location>
</feature>
<keyword evidence="1" id="KW-0472">Membrane</keyword>
<protein>
    <recommendedName>
        <fullName evidence="4">PH domain-containing protein</fullName>
    </recommendedName>
</protein>
<feature type="transmembrane region" description="Helical" evidence="1">
    <location>
        <begin position="39"/>
        <end position="60"/>
    </location>
</feature>
<sequence length="167" mass="18492">MTTYFVPQPRRMIGFLFPLLILGMAAVAAPTFIQAGLAWWPLFIFGLPLLLAIVICLEFWNSSVSLGDEGLRYRSVGYELSATWAQVHQRDAGKTTLVVSQAEPRLYPWLAPMNGVLSLLMPGRARYAGGLMGNIPLWYFATEQDDTVMVDFHRRTAAHQSSGDGGV</sequence>
<accession>A0AAJ5VTY5</accession>